<dbReference type="PROSITE" id="PS50137">
    <property type="entry name" value="DS_RBD"/>
    <property type="match status" value="1"/>
</dbReference>
<evidence type="ECO:0000313" key="18">
    <source>
        <dbReference type="Proteomes" id="UP000193905"/>
    </source>
</evidence>
<dbReference type="SMART" id="SM00535">
    <property type="entry name" value="RIBOc"/>
    <property type="match status" value="1"/>
</dbReference>
<dbReference type="GO" id="GO:0003725">
    <property type="term" value="F:double-stranded RNA binding"/>
    <property type="evidence" value="ECO:0007669"/>
    <property type="project" value="TreeGrafter"/>
</dbReference>
<keyword evidence="5 9" id="KW-0540">Nuclease</keyword>
<dbReference type="OrthoDB" id="9805026at2"/>
<dbReference type="GO" id="GO:0006364">
    <property type="term" value="P:rRNA processing"/>
    <property type="evidence" value="ECO:0007669"/>
    <property type="project" value="UniProtKB-UniRule"/>
</dbReference>
<feature type="binding site" evidence="9">
    <location>
        <position position="152"/>
    </location>
    <ligand>
        <name>Mg(2+)</name>
        <dbReference type="ChEBI" id="CHEBI:18420"/>
    </ligand>
</feature>
<reference evidence="15 18" key="1">
    <citation type="journal article" date="2016" name="Sci. Rep.">
        <title>Evaluation of genetic diversity among strains of the human gut commensal Bifidobacterium adolescentis.</title>
        <authorList>
            <person name="Duranti S."/>
            <person name="Milani C."/>
            <person name="Lugli G.A."/>
            <person name="Mancabelli L."/>
            <person name="Turroni F."/>
            <person name="Ferrario C."/>
            <person name="Mangifesta M."/>
            <person name="Viappiani A."/>
            <person name="Sanchez B."/>
            <person name="Margolles A."/>
            <person name="van Sinderen D."/>
            <person name="Ventura M."/>
        </authorList>
    </citation>
    <scope>NUCLEOTIDE SEQUENCE [LARGE SCALE GENOMIC DNA]</scope>
    <source>
        <strain evidence="15 18">AL46-2</strain>
    </source>
</reference>
<evidence type="ECO:0000256" key="3">
    <source>
        <dbReference type="ARBA" id="ARBA00022552"/>
    </source>
</evidence>
<dbReference type="AlphaFoldDB" id="A0A076JM23"/>
<evidence type="ECO:0000256" key="2">
    <source>
        <dbReference type="ARBA" id="ARBA00010183"/>
    </source>
</evidence>
<dbReference type="EMBL" id="LNKH01000003">
    <property type="protein sequence ID" value="OSG97679.1"/>
    <property type="molecule type" value="Genomic_DNA"/>
</dbReference>
<dbReference type="SUPFAM" id="SSF54768">
    <property type="entry name" value="dsRNA-binding domain-like"/>
    <property type="match status" value="1"/>
</dbReference>
<protein>
    <recommendedName>
        <fullName evidence="9">Ribonuclease 3</fullName>
        <ecNumber evidence="9">3.1.26.3</ecNumber>
    </recommendedName>
    <alternativeName>
        <fullName evidence="9">Ribonuclease III</fullName>
        <shortName evidence="9">RNase III</shortName>
    </alternativeName>
</protein>
<keyword evidence="9" id="KW-0819">tRNA processing</keyword>
<dbReference type="HAMAP" id="MF_00104">
    <property type="entry name" value="RNase_III"/>
    <property type="match status" value="1"/>
</dbReference>
<dbReference type="FunFam" id="1.10.1520.10:FF:000001">
    <property type="entry name" value="Ribonuclease 3"/>
    <property type="match status" value="1"/>
</dbReference>
<reference evidence="14 17" key="2">
    <citation type="submission" date="2017-03" db="EMBL/GenBank/DDBJ databases">
        <title>Maternal inheritance of bifidobacteria.</title>
        <authorList>
            <person name="Lugli G.A."/>
            <person name="Duranti S."/>
            <person name="Milani C."/>
            <person name="Mancabelli L."/>
        </authorList>
    </citation>
    <scope>NUCLEOTIDE SEQUENCE [LARGE SCALE GENOMIC DNA]</scope>
    <source>
        <strain evidence="14 17">1892B</strain>
    </source>
</reference>
<feature type="region of interest" description="Disordered" evidence="10">
    <location>
        <begin position="1"/>
        <end position="32"/>
    </location>
</feature>
<keyword evidence="9" id="KW-0460">Magnesium</keyword>
<dbReference type="InterPro" id="IPR014720">
    <property type="entry name" value="dsRBD_dom"/>
</dbReference>
<evidence type="ECO:0000259" key="12">
    <source>
        <dbReference type="PROSITE" id="PS50142"/>
    </source>
</evidence>
<accession>A0A076JM23</accession>
<keyword evidence="9" id="KW-0479">Metal-binding</keyword>
<feature type="domain" description="RNase III" evidence="12">
    <location>
        <begin position="39"/>
        <end position="166"/>
    </location>
</feature>
<comment type="catalytic activity">
    <reaction evidence="1 9">
        <text>Endonucleolytic cleavage to 5'-phosphomonoester.</text>
        <dbReference type="EC" id="3.1.26.3"/>
    </reaction>
</comment>
<organism evidence="13 20">
    <name type="scientific">Bifidobacterium adolescentis</name>
    <dbReference type="NCBI Taxonomy" id="1680"/>
    <lineage>
        <taxon>Bacteria</taxon>
        <taxon>Bacillati</taxon>
        <taxon>Actinomycetota</taxon>
        <taxon>Actinomycetes</taxon>
        <taxon>Bifidobacteriales</taxon>
        <taxon>Bifidobacteriaceae</taxon>
        <taxon>Bifidobacterium</taxon>
    </lineage>
</organism>
<keyword evidence="6 9" id="KW-0255">Endonuclease</keyword>
<dbReference type="Gene3D" id="1.10.1520.10">
    <property type="entry name" value="Ribonuclease III domain"/>
    <property type="match status" value="1"/>
</dbReference>
<dbReference type="EMBL" id="WDIP01000008">
    <property type="protein sequence ID" value="KAB5884102.1"/>
    <property type="molecule type" value="Genomic_DNA"/>
</dbReference>
<dbReference type="Proteomes" id="UP000192714">
    <property type="component" value="Unassembled WGS sequence"/>
</dbReference>
<gene>
    <name evidence="9" type="primary">rnc</name>
    <name evidence="15" type="ORF">AL0462_0223</name>
    <name evidence="14" type="ORF">B5789_0986</name>
    <name evidence="16" type="ORF">DW139_00870</name>
    <name evidence="13" type="ORF">GA629_07475</name>
</gene>
<name>A0A076JM23_BIFAD</name>
<evidence type="ECO:0000259" key="11">
    <source>
        <dbReference type="PROSITE" id="PS50137"/>
    </source>
</evidence>
<dbReference type="PANTHER" id="PTHR11207:SF0">
    <property type="entry name" value="RIBONUCLEASE 3"/>
    <property type="match status" value="1"/>
</dbReference>
<evidence type="ECO:0000256" key="5">
    <source>
        <dbReference type="ARBA" id="ARBA00022722"/>
    </source>
</evidence>
<dbReference type="EMBL" id="NAQF01000005">
    <property type="protein sequence ID" value="OQM57499.1"/>
    <property type="molecule type" value="Genomic_DNA"/>
</dbReference>
<feature type="binding site" evidence="9">
    <location>
        <position position="155"/>
    </location>
    <ligand>
        <name>Mg(2+)</name>
        <dbReference type="ChEBI" id="CHEBI:18420"/>
    </ligand>
</feature>
<dbReference type="Proteomes" id="UP000284589">
    <property type="component" value="Unassembled WGS sequence"/>
</dbReference>
<dbReference type="Proteomes" id="UP000470200">
    <property type="component" value="Unassembled WGS sequence"/>
</dbReference>
<evidence type="ECO:0000256" key="6">
    <source>
        <dbReference type="ARBA" id="ARBA00022759"/>
    </source>
</evidence>
<dbReference type="EMBL" id="QRLP01000001">
    <property type="protein sequence ID" value="RHJ19957.1"/>
    <property type="molecule type" value="Genomic_DNA"/>
</dbReference>
<evidence type="ECO:0000256" key="1">
    <source>
        <dbReference type="ARBA" id="ARBA00000109"/>
    </source>
</evidence>
<evidence type="ECO:0000313" key="16">
    <source>
        <dbReference type="EMBL" id="RHJ19957.1"/>
    </source>
</evidence>
<keyword evidence="9" id="KW-0963">Cytoplasm</keyword>
<dbReference type="GO" id="GO:0005737">
    <property type="term" value="C:cytoplasm"/>
    <property type="evidence" value="ECO:0007669"/>
    <property type="project" value="UniProtKB-SubCell"/>
</dbReference>
<dbReference type="PROSITE" id="PS00517">
    <property type="entry name" value="RNASE_3_1"/>
    <property type="match status" value="1"/>
</dbReference>
<evidence type="ECO:0000256" key="8">
    <source>
        <dbReference type="ARBA" id="ARBA00022884"/>
    </source>
</evidence>
<comment type="subcellular location">
    <subcellularLocation>
        <location evidence="9">Cytoplasm</location>
    </subcellularLocation>
</comment>
<keyword evidence="4 9" id="KW-0507">mRNA processing</keyword>
<dbReference type="Gene3D" id="3.30.160.20">
    <property type="match status" value="1"/>
</dbReference>
<dbReference type="InterPro" id="IPR000999">
    <property type="entry name" value="RNase_III_dom"/>
</dbReference>
<evidence type="ECO:0000313" key="20">
    <source>
        <dbReference type="Proteomes" id="UP000470200"/>
    </source>
</evidence>
<evidence type="ECO:0000256" key="9">
    <source>
        <dbReference type="HAMAP-Rule" id="MF_00104"/>
    </source>
</evidence>
<feature type="region of interest" description="Disordered" evidence="10">
    <location>
        <begin position="262"/>
        <end position="298"/>
    </location>
</feature>
<comment type="caution">
    <text evidence="13">The sequence shown here is derived from an EMBL/GenBank/DDBJ whole genome shotgun (WGS) entry which is preliminary data.</text>
</comment>
<feature type="active site" evidence="9">
    <location>
        <position position="155"/>
    </location>
</feature>
<dbReference type="GO" id="GO:0006397">
    <property type="term" value="P:mRNA processing"/>
    <property type="evidence" value="ECO:0007669"/>
    <property type="project" value="UniProtKB-UniRule"/>
</dbReference>
<dbReference type="Proteomes" id="UP000193905">
    <property type="component" value="Unassembled WGS sequence"/>
</dbReference>
<keyword evidence="8 9" id="KW-0694">RNA-binding</keyword>
<proteinExistence type="inferred from homology"/>
<dbReference type="CDD" id="cd00593">
    <property type="entry name" value="RIBOc"/>
    <property type="match status" value="1"/>
</dbReference>
<dbReference type="EC" id="3.1.26.3" evidence="9"/>
<dbReference type="SUPFAM" id="SSF69065">
    <property type="entry name" value="RNase III domain-like"/>
    <property type="match status" value="1"/>
</dbReference>
<comment type="subunit">
    <text evidence="9">Homodimer.</text>
</comment>
<feature type="binding site" evidence="9">
    <location>
        <position position="78"/>
    </location>
    <ligand>
        <name>Mg(2+)</name>
        <dbReference type="ChEBI" id="CHEBI:18420"/>
    </ligand>
</feature>
<reference evidence="16 19" key="3">
    <citation type="submission" date="2018-08" db="EMBL/GenBank/DDBJ databases">
        <title>A genome reference for cultivated species of the human gut microbiota.</title>
        <authorList>
            <person name="Zou Y."/>
            <person name="Xue W."/>
            <person name="Luo G."/>
        </authorList>
    </citation>
    <scope>NUCLEOTIDE SEQUENCE [LARGE SCALE GENOMIC DNA]</scope>
    <source>
        <strain evidence="16 19">AM12-20</strain>
    </source>
</reference>
<dbReference type="GO" id="GO:0019843">
    <property type="term" value="F:rRNA binding"/>
    <property type="evidence" value="ECO:0007669"/>
    <property type="project" value="UniProtKB-KW"/>
</dbReference>
<dbReference type="eggNOG" id="COG0571">
    <property type="taxonomic scope" value="Bacteria"/>
</dbReference>
<evidence type="ECO:0000256" key="10">
    <source>
        <dbReference type="SAM" id="MobiDB-lite"/>
    </source>
</evidence>
<dbReference type="GO" id="GO:0008033">
    <property type="term" value="P:tRNA processing"/>
    <property type="evidence" value="ECO:0007669"/>
    <property type="project" value="UniProtKB-KW"/>
</dbReference>
<evidence type="ECO:0000256" key="4">
    <source>
        <dbReference type="ARBA" id="ARBA00022664"/>
    </source>
</evidence>
<evidence type="ECO:0000313" key="14">
    <source>
        <dbReference type="EMBL" id="OQM57499.1"/>
    </source>
</evidence>
<evidence type="ECO:0000313" key="13">
    <source>
        <dbReference type="EMBL" id="KAB5884102.1"/>
    </source>
</evidence>
<reference evidence="13 20" key="4">
    <citation type="journal article" date="2019" name="Nat. Med.">
        <title>A library of human gut bacterial isolates paired with longitudinal multiomics data enables mechanistic microbiome research.</title>
        <authorList>
            <person name="Poyet M."/>
            <person name="Groussin M."/>
            <person name="Gibbons S.M."/>
            <person name="Avila-Pacheco J."/>
            <person name="Jiang X."/>
            <person name="Kearney S.M."/>
            <person name="Perrotta A.R."/>
            <person name="Berdy B."/>
            <person name="Zhao S."/>
            <person name="Lieberman T.D."/>
            <person name="Swanson P.K."/>
            <person name="Smith M."/>
            <person name="Roesemann S."/>
            <person name="Alexander J.E."/>
            <person name="Rich S.A."/>
            <person name="Livny J."/>
            <person name="Vlamakis H."/>
            <person name="Clish C."/>
            <person name="Bullock K."/>
            <person name="Deik A."/>
            <person name="Scott J."/>
            <person name="Pierce K.A."/>
            <person name="Xavier R.J."/>
            <person name="Alm E.J."/>
        </authorList>
    </citation>
    <scope>NUCLEOTIDE SEQUENCE [LARGE SCALE GENOMIC DNA]</scope>
    <source>
        <strain evidence="13 20">BIOML-A105</strain>
    </source>
</reference>
<feature type="compositionally biased region" description="Polar residues" evidence="10">
    <location>
        <begin position="288"/>
        <end position="298"/>
    </location>
</feature>
<keyword evidence="9" id="KW-0699">rRNA-binding</keyword>
<comment type="similarity">
    <text evidence="2">Belongs to the ribonuclease III family.</text>
</comment>
<comment type="function">
    <text evidence="9">Digests double-stranded RNA. Involved in the processing of primary rRNA transcript to yield the immediate precursors to the large and small rRNAs (23S and 16S). Processes some mRNAs, and tRNAs when they are encoded in the rRNA operon. Processes pre-crRNA and tracrRNA of type II CRISPR loci if present in the organism.</text>
</comment>
<evidence type="ECO:0000256" key="7">
    <source>
        <dbReference type="ARBA" id="ARBA00022801"/>
    </source>
</evidence>
<evidence type="ECO:0000313" key="15">
    <source>
        <dbReference type="EMBL" id="OSG97679.1"/>
    </source>
</evidence>
<dbReference type="GO" id="GO:0010468">
    <property type="term" value="P:regulation of gene expression"/>
    <property type="evidence" value="ECO:0007669"/>
    <property type="project" value="TreeGrafter"/>
</dbReference>
<sequence length="298" mass="32029">MAKETNQDNAQNNTQTENGNNTNAGRIGTSITPEGEMTANVLLEALGTTIEPDLLVEALTHRSFSHEHEGAKNYERLEFLGDAVLELVSTETLYKVHPDMNEGQLAKMRAKAVSEESLSKIAREKLHVGPYILLGHGEAEQGGADKSSILCDIVESLIGATFIQHGIDEARRVVHHLVDDTLAEVATEGPALDWKTSLTVKAHEMGLPDPHYQTSVAGPEYALEFTARAILGDGGEVIGVGTGSSKRKAQLAAAEMGWKALDSRKGEMGGKQNGKTHKSHHRSHRKSNGGTQDAAQGK</sequence>
<dbReference type="GO" id="GO:0004525">
    <property type="term" value="F:ribonuclease III activity"/>
    <property type="evidence" value="ECO:0007669"/>
    <property type="project" value="UniProtKB-UniRule"/>
</dbReference>
<keyword evidence="7 9" id="KW-0378">Hydrolase</keyword>
<feature type="domain" description="DRBM" evidence="11">
    <location>
        <begin position="193"/>
        <end position="263"/>
    </location>
</feature>
<dbReference type="KEGG" id="badl:BADO_0230"/>
<dbReference type="Pfam" id="PF00035">
    <property type="entry name" value="dsrm"/>
    <property type="match status" value="1"/>
</dbReference>
<feature type="compositionally biased region" description="Low complexity" evidence="10">
    <location>
        <begin position="7"/>
        <end position="25"/>
    </location>
</feature>
<dbReference type="NCBIfam" id="TIGR02191">
    <property type="entry name" value="RNaseIII"/>
    <property type="match status" value="1"/>
</dbReference>
<dbReference type="Pfam" id="PF14622">
    <property type="entry name" value="Ribonucleas_3_3"/>
    <property type="match status" value="1"/>
</dbReference>
<dbReference type="InterPro" id="IPR011907">
    <property type="entry name" value="RNase_III"/>
</dbReference>
<keyword evidence="3 9" id="KW-0698">rRNA processing</keyword>
<dbReference type="CDD" id="cd10845">
    <property type="entry name" value="DSRM_RNAse_III_family"/>
    <property type="match status" value="1"/>
</dbReference>
<feature type="active site" evidence="9">
    <location>
        <position position="82"/>
    </location>
</feature>
<evidence type="ECO:0000313" key="19">
    <source>
        <dbReference type="Proteomes" id="UP000284589"/>
    </source>
</evidence>
<dbReference type="PROSITE" id="PS50142">
    <property type="entry name" value="RNASE_3_2"/>
    <property type="match status" value="1"/>
</dbReference>
<dbReference type="KEGG" id="bado:BBMN23_0249"/>
<comment type="cofactor">
    <cofactor evidence="9">
        <name>Mg(2+)</name>
        <dbReference type="ChEBI" id="CHEBI:18420"/>
    </cofactor>
</comment>
<dbReference type="GO" id="GO:0046872">
    <property type="term" value="F:metal ion binding"/>
    <property type="evidence" value="ECO:0007669"/>
    <property type="project" value="UniProtKB-KW"/>
</dbReference>
<dbReference type="InterPro" id="IPR036389">
    <property type="entry name" value="RNase_III_sf"/>
</dbReference>
<dbReference type="PANTHER" id="PTHR11207">
    <property type="entry name" value="RIBONUCLEASE III"/>
    <property type="match status" value="1"/>
</dbReference>
<dbReference type="SMART" id="SM00358">
    <property type="entry name" value="DSRM"/>
    <property type="match status" value="1"/>
</dbReference>
<evidence type="ECO:0000313" key="17">
    <source>
        <dbReference type="Proteomes" id="UP000192714"/>
    </source>
</evidence>
<feature type="compositionally biased region" description="Basic residues" evidence="10">
    <location>
        <begin position="274"/>
        <end position="287"/>
    </location>
</feature>